<sequence length="647" mass="66425">MRFIDELRDRVGDGAVDRSGDGTDAGGKGGDDGCRCATAFESRSDRGSVSGSATLHVDAGACSGGDLAAHPACRATVIGALADRDAAFVRVRSGGVDRIYEEESLALLLAAGRFVDAVAIHDPDLAARARRAPVSIAREALGRAGPVARLVAECGLAACAEEVDARGEPGAALAASVAPAVSLGRTRPTPPPDSTLRAKRDLDTGGRALVYDRPDRLPRYQLVPAERAFSAAALSVLTDAAATLAAGRVSHGPRGPARAVRRVAADTPTGEPLPIAALGASLRRHTRGVGVLDELFADERVTDAFLSAPATERPVRVVVDGEPMTSNVRLSPADVDALTSRLRAESGRGFSRASPAADASLDGVRVAAVTDPATDGQGFAFRRRADDPWTLPRLVAVGSLSPWAAGLLSVAVERGAAILIAGPRGAGKTSMLAALCFELAAETRSVVIEDTPELPVAALREAERDVQPLRAEAGTDAAFSPTDAVRTALRLGEGALVVGEVRGPEAQALYEAMRVGAAADAVLGTIHGTGGAAVRERVVSDLGVPASSFATTDLVVTLGPDRALASIEEVRGPTREDLAALAERDGETAISTGVIDRGQSRALAALARPGERYGDVRDALRTRGATIRTLADAGRTGTSGVDAAGDR</sequence>
<dbReference type="Gene3D" id="3.40.50.300">
    <property type="entry name" value="P-loop containing nucleotide triphosphate hydrolases"/>
    <property type="match status" value="1"/>
</dbReference>
<comment type="similarity">
    <text evidence="1">Belongs to the GSP E family.</text>
</comment>
<gene>
    <name evidence="3" type="ORF">SAMN05443636_2757</name>
</gene>
<dbReference type="AlphaFoldDB" id="A0A1M5TLE1"/>
<name>A0A1M5TLE1_9EURY</name>
<dbReference type="PANTHER" id="PTHR30486:SF6">
    <property type="entry name" value="TYPE IV PILUS RETRACTATION ATPASE PILT"/>
    <property type="match status" value="1"/>
</dbReference>
<dbReference type="InterPro" id="IPR050921">
    <property type="entry name" value="T4SS_GSP_E_ATPase"/>
</dbReference>
<feature type="domain" description="Bacterial type II secretion system protein E" evidence="2">
    <location>
        <begin position="369"/>
        <end position="552"/>
    </location>
</feature>
<dbReference type="PANTHER" id="PTHR30486">
    <property type="entry name" value="TWITCHING MOTILITY PROTEIN PILT"/>
    <property type="match status" value="1"/>
</dbReference>
<dbReference type="Gene3D" id="3.30.450.380">
    <property type="match status" value="1"/>
</dbReference>
<dbReference type="STRING" id="43928.SAMN05443636_2757"/>
<protein>
    <submittedName>
        <fullName evidence="3">Type IV secretory pathway ATPase VirB11/Archaellum biosynthesis ATPase</fullName>
    </submittedName>
</protein>
<dbReference type="EMBL" id="FQWV01000008">
    <property type="protein sequence ID" value="SHH51582.1"/>
    <property type="molecule type" value="Genomic_DNA"/>
</dbReference>
<dbReference type="GO" id="GO:0016887">
    <property type="term" value="F:ATP hydrolysis activity"/>
    <property type="evidence" value="ECO:0007669"/>
    <property type="project" value="InterPro"/>
</dbReference>
<dbReference type="OrthoDB" id="31341at2157"/>
<evidence type="ECO:0000313" key="3">
    <source>
        <dbReference type="EMBL" id="SHH51582.1"/>
    </source>
</evidence>
<evidence type="ECO:0000259" key="2">
    <source>
        <dbReference type="Pfam" id="PF00437"/>
    </source>
</evidence>
<evidence type="ECO:0000256" key="1">
    <source>
        <dbReference type="ARBA" id="ARBA00006611"/>
    </source>
</evidence>
<organism evidence="3 4">
    <name type="scientific">Halobaculum gomorrense</name>
    <dbReference type="NCBI Taxonomy" id="43928"/>
    <lineage>
        <taxon>Archaea</taxon>
        <taxon>Methanobacteriati</taxon>
        <taxon>Methanobacteriota</taxon>
        <taxon>Stenosarchaea group</taxon>
        <taxon>Halobacteria</taxon>
        <taxon>Halobacteriales</taxon>
        <taxon>Haloferacaceae</taxon>
        <taxon>Halobaculum</taxon>
    </lineage>
</organism>
<evidence type="ECO:0000313" key="4">
    <source>
        <dbReference type="Proteomes" id="UP000184357"/>
    </source>
</evidence>
<dbReference type="RefSeq" id="WP_073310582.1">
    <property type="nucleotide sequence ID" value="NZ_FQWV01000008.1"/>
</dbReference>
<dbReference type="InterPro" id="IPR027417">
    <property type="entry name" value="P-loop_NTPase"/>
</dbReference>
<dbReference type="Pfam" id="PF00437">
    <property type="entry name" value="T2SSE"/>
    <property type="match status" value="1"/>
</dbReference>
<reference evidence="3 4" key="1">
    <citation type="submission" date="2016-11" db="EMBL/GenBank/DDBJ databases">
        <authorList>
            <person name="Jaros S."/>
            <person name="Januszkiewicz K."/>
            <person name="Wedrychowicz H."/>
        </authorList>
    </citation>
    <scope>NUCLEOTIDE SEQUENCE [LARGE SCALE GENOMIC DNA]</scope>
    <source>
        <strain evidence="3 4">DSM 9297</strain>
    </source>
</reference>
<keyword evidence="4" id="KW-1185">Reference proteome</keyword>
<dbReference type="InterPro" id="IPR001482">
    <property type="entry name" value="T2SS/T4SS_dom"/>
</dbReference>
<dbReference type="SUPFAM" id="SSF52540">
    <property type="entry name" value="P-loop containing nucleoside triphosphate hydrolases"/>
    <property type="match status" value="1"/>
</dbReference>
<dbReference type="Proteomes" id="UP000184357">
    <property type="component" value="Unassembled WGS sequence"/>
</dbReference>
<proteinExistence type="inferred from homology"/>
<accession>A0A1M5TLE1</accession>